<evidence type="ECO:0000313" key="2">
    <source>
        <dbReference type="EMBL" id="OLQ09156.1"/>
    </source>
</evidence>
<gene>
    <name evidence="2" type="ORF">AK812_SmicGene7345</name>
</gene>
<proteinExistence type="predicted"/>
<evidence type="ECO:0000256" key="1">
    <source>
        <dbReference type="SAM" id="MobiDB-lite"/>
    </source>
</evidence>
<dbReference type="Proteomes" id="UP000186817">
    <property type="component" value="Unassembled WGS sequence"/>
</dbReference>
<evidence type="ECO:0000313" key="3">
    <source>
        <dbReference type="Proteomes" id="UP000186817"/>
    </source>
</evidence>
<dbReference type="AlphaFoldDB" id="A0A1Q9ENY9"/>
<organism evidence="2 3">
    <name type="scientific">Symbiodinium microadriaticum</name>
    <name type="common">Dinoflagellate</name>
    <name type="synonym">Zooxanthella microadriatica</name>
    <dbReference type="NCBI Taxonomy" id="2951"/>
    <lineage>
        <taxon>Eukaryota</taxon>
        <taxon>Sar</taxon>
        <taxon>Alveolata</taxon>
        <taxon>Dinophyceae</taxon>
        <taxon>Suessiales</taxon>
        <taxon>Symbiodiniaceae</taxon>
        <taxon>Symbiodinium</taxon>
    </lineage>
</organism>
<dbReference type="EMBL" id="LSRX01000103">
    <property type="protein sequence ID" value="OLQ09156.1"/>
    <property type="molecule type" value="Genomic_DNA"/>
</dbReference>
<name>A0A1Q9ENY9_SYMMI</name>
<feature type="compositionally biased region" description="Acidic residues" evidence="1">
    <location>
        <begin position="452"/>
        <end position="462"/>
    </location>
</feature>
<keyword evidence="3" id="KW-1185">Reference proteome</keyword>
<feature type="compositionally biased region" description="Basic and acidic residues" evidence="1">
    <location>
        <begin position="793"/>
        <end position="804"/>
    </location>
</feature>
<feature type="region of interest" description="Disordered" evidence="1">
    <location>
        <begin position="789"/>
        <end position="820"/>
    </location>
</feature>
<comment type="caution">
    <text evidence="2">The sequence shown here is derived from an EMBL/GenBank/DDBJ whole genome shotgun (WGS) entry which is preliminary data.</text>
</comment>
<feature type="region of interest" description="Disordered" evidence="1">
    <location>
        <begin position="429"/>
        <end position="479"/>
    </location>
</feature>
<dbReference type="OrthoDB" id="437864at2759"/>
<protein>
    <submittedName>
        <fullName evidence="2">Uncharacterized protein</fullName>
    </submittedName>
</protein>
<accession>A0A1Q9ENY9</accession>
<sequence length="1235" mass="135374">MASEESFESQLKKARLQHAFEGHQVSATRVAMRGVSSQVLPPWERAKKAFDMPALASPFAGGGLLISAGSQEVAKPVPKPLPSSTHEVLRLAGVKVPAAQGLSWDRKLSEAREAALAKWLGILQRFPSDFLLAGSLEQDKQMGRAVDLRASLLDVFSQKASSTMAGRVGPLARYIKHCRGRQEEPFPMSETKAYAFLQDYAVHEAPTFARSFLSSLAFAKYTVGLRMSDEGEVLRCSGRWSFLICDLADTPDGRVGYIEAAVERSKTSFSLERKVRHLHMFAPIEGVGETAWGESWFRHLEKHGPPLGKGKPLLPCPVTGGGWQSAPLDVGSAAKWLKALLCKAGCDRGSVDELGSHSLKATTLSWCAKFGLSRQVRASLGYHSKGREGTELIYGRDNMAGPVRELQGVLLQISLGKFRPDSTRSGYFVKSADAPAEPIPDDEISSESSSEASEDAEDVDHEAEDRAADELGCPWEPEPGMREDLQGVPIFRHRDSRFLHAVASEEGDRFRCGRQISSRYIRLAFISSFTPGQADEAPLMQVLSELLQRDPSISDKANWRAVFNEAYAIVTAEMKQRIEKVDAEPSVRPLSQPERAERYERQVKKLTGVSLRGPLEPADALVDAAVASYEANELKYIPWEKCVSKEDELRGEKKKDIKFTVEEASGKLRVEHKSPDLVADTSSEIMVQQALTRRALAMDQANLIDFVVMDQWTQRLMKARLQAPAESFAKPTWKQLESADRQLFTELREKTRSGVQTTPSGRPLDSLLPDAMFMNEVTCLLQPFPVPAAPKDAPPRSELPRVDRASPYGKGRNGKGKTKTRFVTRLPPGLEGCRAYTNRGDPICFAFNLGGCATQGQKCEKGLHICAVPKCGAHGHGAAKCPKRSQAVCVIRLKRLMIPSPGFISRHVQALLALLQFGSFPAAGGAIFVEHEGGQDFSAVNGEPGTRLRVALGALAADALYTPTFCDHFAGLMQLAVGHAGLMLQEVRPLQCSSHAAVAAAGKQPRLSKFRPQIEEFKCQATVRSFPWPLPLDSKGNLKSPVGPVPAGSRLLRVMCDSGVVGAKKTESLNQTPTAVTFGIYRSESEFVAQALHLEHPFDLCVAVPDFMLRALAFNLKEGPVGVMKHRIALLQKWSAWKRDLADDEKRLHASMEPGVAAVMCIWETTQQELIDKEWLTGPFSVDLGDSERVKIKNKPERAEAIATAVDTVMVAGYPGYANAAVEANAQQMLVFLMH</sequence>
<reference evidence="2 3" key="1">
    <citation type="submission" date="2016-02" db="EMBL/GenBank/DDBJ databases">
        <title>Genome analysis of coral dinoflagellate symbionts highlights evolutionary adaptations to a symbiotic lifestyle.</title>
        <authorList>
            <person name="Aranda M."/>
            <person name="Li Y."/>
            <person name="Liew Y.J."/>
            <person name="Baumgarten S."/>
            <person name="Simakov O."/>
            <person name="Wilson M."/>
            <person name="Piel J."/>
            <person name="Ashoor H."/>
            <person name="Bougouffa S."/>
            <person name="Bajic V.B."/>
            <person name="Ryu T."/>
            <person name="Ravasi T."/>
            <person name="Bayer T."/>
            <person name="Micklem G."/>
            <person name="Kim H."/>
            <person name="Bhak J."/>
            <person name="Lajeunesse T.C."/>
            <person name="Voolstra C.R."/>
        </authorList>
    </citation>
    <scope>NUCLEOTIDE SEQUENCE [LARGE SCALE GENOMIC DNA]</scope>
    <source>
        <strain evidence="2 3">CCMP2467</strain>
    </source>
</reference>